<proteinExistence type="predicted"/>
<evidence type="ECO:0000313" key="2">
    <source>
        <dbReference type="Proteomes" id="UP000256864"/>
    </source>
</evidence>
<dbReference type="PANTHER" id="PTHR42203:SF2">
    <property type="entry name" value="UPF0058 PROTEIN MJ1205"/>
    <property type="match status" value="1"/>
</dbReference>
<dbReference type="InterPro" id="IPR002753">
    <property type="entry name" value="UPF0058"/>
</dbReference>
<name>A0A371NGM2_9EURY</name>
<dbReference type="AlphaFoldDB" id="A0A371NGM2"/>
<dbReference type="Gene3D" id="1.20.1270.110">
    <property type="entry name" value="Uncharacterised protein family UPF0058"/>
    <property type="match status" value="1"/>
</dbReference>
<dbReference type="SUPFAM" id="SSF140371">
    <property type="entry name" value="Vng1086c-like"/>
    <property type="match status" value="1"/>
</dbReference>
<dbReference type="InterPro" id="IPR036519">
    <property type="entry name" value="UPF0058_sf"/>
</dbReference>
<dbReference type="RefSeq" id="WP_010875863.1">
    <property type="nucleotide sequence ID" value="NZ_QREL01000001.1"/>
</dbReference>
<dbReference type="Pfam" id="PF01893">
    <property type="entry name" value="UPF0058"/>
    <property type="match status" value="1"/>
</dbReference>
<dbReference type="Proteomes" id="UP000256864">
    <property type="component" value="Unassembled WGS sequence"/>
</dbReference>
<dbReference type="EMBL" id="QREL01000001">
    <property type="protein sequence ID" value="REE29090.1"/>
    <property type="molecule type" value="Genomic_DNA"/>
</dbReference>
<gene>
    <name evidence="1" type="ORF">C7452_1123</name>
</gene>
<protein>
    <submittedName>
        <fullName evidence="1">Uncharacterized protein</fullName>
    </submittedName>
</protein>
<keyword evidence="2" id="KW-1185">Reference proteome</keyword>
<dbReference type="PANTHER" id="PTHR42203">
    <property type="entry name" value="UPF0058 PROTEIN MJ1205"/>
    <property type="match status" value="1"/>
</dbReference>
<reference evidence="1 2" key="1">
    <citation type="submission" date="2018-07" db="EMBL/GenBank/DDBJ databases">
        <title>Genomic Encyclopedia of Type Strains, Phase IV (KMG-IV): sequencing the most valuable type-strain genomes for metagenomic binning, comparative biology and taxonomic classification.</title>
        <authorList>
            <person name="Goeker M."/>
        </authorList>
    </citation>
    <scope>NUCLEOTIDE SEQUENCE [LARGE SCALE GENOMIC DNA]</scope>
    <source>
        <strain evidence="1 2">DSM 7466</strain>
    </source>
</reference>
<dbReference type="GeneID" id="82296698"/>
<dbReference type="SMR" id="A0A371NGM2"/>
<sequence>MYKDEMIQLHQFLVYVLKYLENGYDIKDECEEYFSLNISPHHIHRTKAEHKYAIFVLSSAISEILARKEGNNLPPNVVNGLSELARRSRKEVVKMEARLEAK</sequence>
<comment type="caution">
    <text evidence="1">The sequence shown here is derived from an EMBL/GenBank/DDBJ whole genome shotgun (WGS) entry which is preliminary data.</text>
</comment>
<accession>A0A371NGM2</accession>
<evidence type="ECO:0000313" key="1">
    <source>
        <dbReference type="EMBL" id="REE29090.1"/>
    </source>
</evidence>
<organism evidence="1 2">
    <name type="scientific">Methanothermobacter defluvii</name>
    <dbReference type="NCBI Taxonomy" id="49339"/>
    <lineage>
        <taxon>Archaea</taxon>
        <taxon>Methanobacteriati</taxon>
        <taxon>Methanobacteriota</taxon>
        <taxon>Methanomada group</taxon>
        <taxon>Methanobacteria</taxon>
        <taxon>Methanobacteriales</taxon>
        <taxon>Methanobacteriaceae</taxon>
        <taxon>Methanothermobacter</taxon>
    </lineage>
</organism>